<protein>
    <submittedName>
        <fullName evidence="2">Uncharacterized protein</fullName>
    </submittedName>
</protein>
<keyword evidence="3" id="KW-1185">Reference proteome</keyword>
<feature type="region of interest" description="Disordered" evidence="1">
    <location>
        <begin position="1"/>
        <end position="30"/>
    </location>
</feature>
<dbReference type="AlphaFoldDB" id="A0A2B7XUQ3"/>
<proteinExistence type="predicted"/>
<reference evidence="2 3" key="1">
    <citation type="submission" date="2017-10" db="EMBL/GenBank/DDBJ databases">
        <title>Comparative genomics in systemic dimorphic fungi from Ajellomycetaceae.</title>
        <authorList>
            <person name="Munoz J.F."/>
            <person name="Mcewen J.G."/>
            <person name="Clay O.K."/>
            <person name="Cuomo C.A."/>
        </authorList>
    </citation>
    <scope>NUCLEOTIDE SEQUENCE [LARGE SCALE GENOMIC DNA]</scope>
    <source>
        <strain evidence="2 3">UAMH7299</strain>
    </source>
</reference>
<evidence type="ECO:0000313" key="3">
    <source>
        <dbReference type="Proteomes" id="UP000224634"/>
    </source>
</evidence>
<name>A0A2B7XUQ3_POLH7</name>
<gene>
    <name evidence="2" type="ORF">AJ80_06618</name>
</gene>
<sequence length="273" mass="29836">MSTWMGSPAVAYISDPSQPGNRRRDNLKRLTSDTSNSMLTCISILREDVESCSYSIATLSNVFQYLDMKLVIQKPTVGFACQRLGANPKNQSAISSSLQENAIPISATTTLDMHKRQPWIQGVTATNGAFRVNWPHGGAPQRFGENEISGRGQQTIALRLVFLKALLDSSTSSPVWPARSISFTLLNAPSLRTSDPFNFQIPPLTPTLTVPRFSRSKPLPRAYLLATYSLKPFLLASSVDRPDVPTLMRVSDAADLPGFSVLPSSSNGLLSDY</sequence>
<dbReference type="EMBL" id="PDNA01000114">
    <property type="protein sequence ID" value="PGH12675.1"/>
    <property type="molecule type" value="Genomic_DNA"/>
</dbReference>
<organism evidence="2 3">
    <name type="scientific">Polytolypa hystricis (strain UAMH7299)</name>
    <dbReference type="NCBI Taxonomy" id="1447883"/>
    <lineage>
        <taxon>Eukaryota</taxon>
        <taxon>Fungi</taxon>
        <taxon>Dikarya</taxon>
        <taxon>Ascomycota</taxon>
        <taxon>Pezizomycotina</taxon>
        <taxon>Eurotiomycetes</taxon>
        <taxon>Eurotiomycetidae</taxon>
        <taxon>Onygenales</taxon>
        <taxon>Onygenales incertae sedis</taxon>
        <taxon>Polytolypa</taxon>
    </lineage>
</organism>
<comment type="caution">
    <text evidence="2">The sequence shown here is derived from an EMBL/GenBank/DDBJ whole genome shotgun (WGS) entry which is preliminary data.</text>
</comment>
<evidence type="ECO:0000313" key="2">
    <source>
        <dbReference type="EMBL" id="PGH12675.1"/>
    </source>
</evidence>
<evidence type="ECO:0000256" key="1">
    <source>
        <dbReference type="SAM" id="MobiDB-lite"/>
    </source>
</evidence>
<accession>A0A2B7XUQ3</accession>
<dbReference type="Proteomes" id="UP000224634">
    <property type="component" value="Unassembled WGS sequence"/>
</dbReference>